<keyword evidence="2" id="KW-1185">Reference proteome</keyword>
<gene>
    <name evidence="1" type="ORF">MLD38_030556</name>
</gene>
<dbReference type="EMBL" id="CM042888">
    <property type="protein sequence ID" value="KAI4325133.1"/>
    <property type="molecule type" value="Genomic_DNA"/>
</dbReference>
<protein>
    <submittedName>
        <fullName evidence="1">Uncharacterized protein</fullName>
    </submittedName>
</protein>
<organism evidence="1 2">
    <name type="scientific">Melastoma candidum</name>
    <dbReference type="NCBI Taxonomy" id="119954"/>
    <lineage>
        <taxon>Eukaryota</taxon>
        <taxon>Viridiplantae</taxon>
        <taxon>Streptophyta</taxon>
        <taxon>Embryophyta</taxon>
        <taxon>Tracheophyta</taxon>
        <taxon>Spermatophyta</taxon>
        <taxon>Magnoliopsida</taxon>
        <taxon>eudicotyledons</taxon>
        <taxon>Gunneridae</taxon>
        <taxon>Pentapetalae</taxon>
        <taxon>rosids</taxon>
        <taxon>malvids</taxon>
        <taxon>Myrtales</taxon>
        <taxon>Melastomataceae</taxon>
        <taxon>Melastomatoideae</taxon>
        <taxon>Melastomateae</taxon>
        <taxon>Melastoma</taxon>
    </lineage>
</organism>
<dbReference type="Proteomes" id="UP001057402">
    <property type="component" value="Chromosome 9"/>
</dbReference>
<comment type="caution">
    <text evidence="1">The sequence shown here is derived from an EMBL/GenBank/DDBJ whole genome shotgun (WGS) entry which is preliminary data.</text>
</comment>
<accession>A0ACB9MM28</accession>
<sequence length="376" mass="44041">MDSAKRFYLVKLQEFRNPDLVAAEELLRLQRVIVETRRLKSVYKDQLYIYSYCSSYDEDLRALRVSLDKLTFGNKRSLIKAARPNSPVEDIDNLGLHFGMLHGRNNLADERKILKKLQTTRRNRNPCLTLEDYDSKIRNLLYTFDYGRHDSAIEKKKIWKEISELKFAKEEAVWTAVCKGEIWESLGNKDEIQKKIKIMQDDVDRSIGEHLKINAEAAFKLREFKDVDKDLARMDKLLSDIDEIMGSAYKCFLEWRNEHQQANVCYNQNVSLLNDARKLAEKKYVASLHCLCKKQTATFMEKWNNDEYFRKDYTRRASISLNSRSMCSDGRTRNRDEAPIAIGRQMVKMPRRLVIVVGEIKSAAKNMREIEGERGN</sequence>
<proteinExistence type="predicted"/>
<reference evidence="2" key="1">
    <citation type="journal article" date="2023" name="Front. Plant Sci.">
        <title>Chromosomal-level genome assembly of Melastoma candidum provides insights into trichome evolution.</title>
        <authorList>
            <person name="Zhong Y."/>
            <person name="Wu W."/>
            <person name="Sun C."/>
            <person name="Zou P."/>
            <person name="Liu Y."/>
            <person name="Dai S."/>
            <person name="Zhou R."/>
        </authorList>
    </citation>
    <scope>NUCLEOTIDE SEQUENCE [LARGE SCALE GENOMIC DNA]</scope>
</reference>
<evidence type="ECO:0000313" key="1">
    <source>
        <dbReference type="EMBL" id="KAI4325133.1"/>
    </source>
</evidence>
<evidence type="ECO:0000313" key="2">
    <source>
        <dbReference type="Proteomes" id="UP001057402"/>
    </source>
</evidence>
<name>A0ACB9MM28_9MYRT</name>